<dbReference type="RefSeq" id="WP_184295454.1">
    <property type="nucleotide sequence ID" value="NZ_JACHXO010000010.1"/>
</dbReference>
<dbReference type="Pfam" id="PF01408">
    <property type="entry name" value="GFO_IDH_MocA"/>
    <property type="match status" value="1"/>
</dbReference>
<evidence type="ECO:0000259" key="2">
    <source>
        <dbReference type="Pfam" id="PF01408"/>
    </source>
</evidence>
<organism evidence="3 4">
    <name type="scientific">Roseateles terrae</name>
    <dbReference type="NCBI Taxonomy" id="431060"/>
    <lineage>
        <taxon>Bacteria</taxon>
        <taxon>Pseudomonadati</taxon>
        <taxon>Pseudomonadota</taxon>
        <taxon>Betaproteobacteria</taxon>
        <taxon>Burkholderiales</taxon>
        <taxon>Sphaerotilaceae</taxon>
        <taxon>Roseateles</taxon>
    </lineage>
</organism>
<keyword evidence="1" id="KW-0560">Oxidoreductase</keyword>
<evidence type="ECO:0000313" key="4">
    <source>
        <dbReference type="Proteomes" id="UP000574369"/>
    </source>
</evidence>
<dbReference type="EMBL" id="JACHXO010000010">
    <property type="protein sequence ID" value="MBB3197152.1"/>
    <property type="molecule type" value="Genomic_DNA"/>
</dbReference>
<reference evidence="3 4" key="1">
    <citation type="submission" date="2020-08" db="EMBL/GenBank/DDBJ databases">
        <title>Genomic Encyclopedia of Type Strains, Phase III (KMG-III): the genomes of soil and plant-associated and newly described type strains.</title>
        <authorList>
            <person name="Whitman W."/>
        </authorList>
    </citation>
    <scope>NUCLEOTIDE SEQUENCE [LARGE SCALE GENOMIC DNA]</scope>
    <source>
        <strain evidence="3 4">CECT 7247</strain>
    </source>
</reference>
<dbReference type="Proteomes" id="UP000574369">
    <property type="component" value="Unassembled WGS sequence"/>
</dbReference>
<evidence type="ECO:0000313" key="3">
    <source>
        <dbReference type="EMBL" id="MBB3197152.1"/>
    </source>
</evidence>
<dbReference type="Gene3D" id="3.40.50.720">
    <property type="entry name" value="NAD(P)-binding Rossmann-like Domain"/>
    <property type="match status" value="1"/>
</dbReference>
<sequence>MPGVLSIGVIGLGVMGQRMLARLAGHGRLRVTRVWDENPAVLAQALGHYPLLRAATSAQALMEEPGLHGVYIATPPGSHMVLTEQAFDAGLAVLCEKPLTTDFEAAKAAISRIQREQRRAAVNFSLASSTGLAALQLAFGVGARRTLGTLQEVRIEARFSAWPRPWQSHAGSWLAQRGEGGFTREVLSHFVFVLQRVLGPADVVSSRVTWPEDGVSAETALEAELQAGGVPVTIRAGIGGDKADDNRMWWRSTEGEIELRDWFGVTQQRQGEKVQSLGDADMLRMTGMNDQLSHWAAMLEGRSHSLPGFAEALAVQRTIERLLMGAG</sequence>
<dbReference type="SUPFAM" id="SSF51735">
    <property type="entry name" value="NAD(P)-binding Rossmann-fold domains"/>
    <property type="match status" value="1"/>
</dbReference>
<dbReference type="InterPro" id="IPR050463">
    <property type="entry name" value="Gfo/Idh/MocA_oxidrdct_glycsds"/>
</dbReference>
<feature type="domain" description="Gfo/Idh/MocA-like oxidoreductase N-terminal" evidence="2">
    <location>
        <begin position="6"/>
        <end position="124"/>
    </location>
</feature>
<dbReference type="InterPro" id="IPR000683">
    <property type="entry name" value="Gfo/Idh/MocA-like_OxRdtase_N"/>
</dbReference>
<dbReference type="Gene3D" id="3.30.360.10">
    <property type="entry name" value="Dihydrodipicolinate Reductase, domain 2"/>
    <property type="match status" value="1"/>
</dbReference>
<dbReference type="PANTHER" id="PTHR43818">
    <property type="entry name" value="BCDNA.GH03377"/>
    <property type="match status" value="1"/>
</dbReference>
<keyword evidence="4" id="KW-1185">Reference proteome</keyword>
<comment type="caution">
    <text evidence="3">The sequence shown here is derived from an EMBL/GenBank/DDBJ whole genome shotgun (WGS) entry which is preliminary data.</text>
</comment>
<gene>
    <name evidence="3" type="ORF">FHS28_004577</name>
</gene>
<protein>
    <submittedName>
        <fullName evidence="3">Dehydrogenase</fullName>
    </submittedName>
</protein>
<name>A0ABR6GYG1_9BURK</name>
<proteinExistence type="predicted"/>
<evidence type="ECO:0000256" key="1">
    <source>
        <dbReference type="ARBA" id="ARBA00023002"/>
    </source>
</evidence>
<accession>A0ABR6GYG1</accession>
<dbReference type="PANTHER" id="PTHR43818:SF11">
    <property type="entry name" value="BCDNA.GH03377"/>
    <property type="match status" value="1"/>
</dbReference>
<dbReference type="InterPro" id="IPR036291">
    <property type="entry name" value="NAD(P)-bd_dom_sf"/>
</dbReference>